<dbReference type="KEGG" id="ssao:94298622"/>
<evidence type="ECO:0000256" key="1">
    <source>
        <dbReference type="SAM" id="Coils"/>
    </source>
</evidence>
<dbReference type="EMBL" id="KI546115">
    <property type="protein sequence ID" value="EST44547.1"/>
    <property type="molecule type" value="Genomic_DNA"/>
</dbReference>
<dbReference type="GeneID" id="94298622"/>
<keyword evidence="4" id="KW-1185">Reference proteome</keyword>
<proteinExistence type="predicted"/>
<organism evidence="2">
    <name type="scientific">Spironucleus salmonicida</name>
    <dbReference type="NCBI Taxonomy" id="348837"/>
    <lineage>
        <taxon>Eukaryota</taxon>
        <taxon>Metamonada</taxon>
        <taxon>Diplomonadida</taxon>
        <taxon>Hexamitidae</taxon>
        <taxon>Hexamitinae</taxon>
        <taxon>Spironucleus</taxon>
    </lineage>
</organism>
<dbReference type="RefSeq" id="XP_067763261.1">
    <property type="nucleotide sequence ID" value="XM_067908440.1"/>
</dbReference>
<feature type="coiled-coil region" evidence="1">
    <location>
        <begin position="68"/>
        <end position="95"/>
    </location>
</feature>
<protein>
    <submittedName>
        <fullName evidence="2">Uncharacterized protein</fullName>
    </submittedName>
</protein>
<dbReference type="VEuPathDB" id="GiardiaDB:SS50377_24599"/>
<sequence>MINVEEVYSDSSDFWNDLPSEMLKSHHLKDDSSIVRTSARQRTTSMYVKNINQDPIRPQTFPQVRLRILLHEIEIKKLIKKIDTLTNKFNRFRTEPDDIPQIDVWFYQ</sequence>
<evidence type="ECO:0000313" key="2">
    <source>
        <dbReference type="EMBL" id="EST44547.1"/>
    </source>
</evidence>
<reference evidence="3" key="2">
    <citation type="submission" date="2020-12" db="EMBL/GenBank/DDBJ databases">
        <title>New Spironucleus salmonicida genome in near-complete chromosomes.</title>
        <authorList>
            <person name="Xu F."/>
            <person name="Kurt Z."/>
            <person name="Jimenez-Gonzalez A."/>
            <person name="Astvaldsson A."/>
            <person name="Andersson J.O."/>
            <person name="Svard S.G."/>
        </authorList>
    </citation>
    <scope>NUCLEOTIDE SEQUENCE</scope>
    <source>
        <strain evidence="3">ATCC 50377</strain>
    </source>
</reference>
<keyword evidence="1" id="KW-0175">Coiled coil</keyword>
<name>V6LIZ9_9EUKA</name>
<dbReference type="AlphaFoldDB" id="V6LIZ9"/>
<evidence type="ECO:0000313" key="3">
    <source>
        <dbReference type="EMBL" id="KAH0572488.1"/>
    </source>
</evidence>
<dbReference type="Proteomes" id="UP000018208">
    <property type="component" value="Unassembled WGS sequence"/>
</dbReference>
<gene>
    <name evidence="3" type="ORF">SS50377_24599</name>
    <name evidence="2" type="ORF">SS50377_ja039</name>
</gene>
<accession>V6LIZ9</accession>
<evidence type="ECO:0000313" key="4">
    <source>
        <dbReference type="Proteomes" id="UP000018208"/>
    </source>
</evidence>
<dbReference type="EMBL" id="AUWU02000005">
    <property type="protein sequence ID" value="KAH0572488.1"/>
    <property type="molecule type" value="Genomic_DNA"/>
</dbReference>
<reference evidence="2 3" key="1">
    <citation type="journal article" date="2014" name="PLoS Genet.">
        <title>The Genome of Spironucleus salmonicida Highlights a Fish Pathogen Adapted to Fluctuating Environments.</title>
        <authorList>
            <person name="Xu F."/>
            <person name="Jerlstrom-Hultqvist J."/>
            <person name="Einarsson E."/>
            <person name="Astvaldsson A."/>
            <person name="Svard S.G."/>
            <person name="Andersson J.O."/>
        </authorList>
    </citation>
    <scope>NUCLEOTIDE SEQUENCE</scope>
    <source>
        <strain evidence="3">ATCC 50377</strain>
    </source>
</reference>